<sequence>MTADVVVVTGAGRGLGRHIAHALAADGLRLAVVDLDLRSYRAFDGEAAAMTAETTDEELRQAGHDSRGYEVDLTDAEAVRETFARIAADFGAPVRGLVCNAGGGSGALHDNKAGALEAASLLTALERNLVTTVNSCTAAVPGMREAGGGSIVTMSSINGIAPTADGAYAHYGVSKAAVIMYTKYLARDVGPAGIRANVVAPGTVPTERIRQLWAEAGGGGADEARDVEQIALRRRPSLDEIVEVVRFLLTPGSAFMTGQVLTVDGGRTL</sequence>
<dbReference type="Gene3D" id="3.40.50.720">
    <property type="entry name" value="NAD(P)-binding Rossmann-like Domain"/>
    <property type="match status" value="1"/>
</dbReference>
<dbReference type="AlphaFoldDB" id="A0AB39BDC8"/>
<dbReference type="CDD" id="cd05233">
    <property type="entry name" value="SDR_c"/>
    <property type="match status" value="1"/>
</dbReference>
<dbReference type="EMBL" id="CP162511">
    <property type="protein sequence ID" value="XDI04444.1"/>
    <property type="molecule type" value="Genomic_DNA"/>
</dbReference>
<name>A0AB39BDC8_9MICO</name>
<dbReference type="PANTHER" id="PTHR42760:SF133">
    <property type="entry name" value="3-OXOACYL-[ACYL-CARRIER-PROTEIN] REDUCTASE"/>
    <property type="match status" value="1"/>
</dbReference>
<dbReference type="GO" id="GO:0016616">
    <property type="term" value="F:oxidoreductase activity, acting on the CH-OH group of donors, NAD or NADP as acceptor"/>
    <property type="evidence" value="ECO:0007669"/>
    <property type="project" value="TreeGrafter"/>
</dbReference>
<dbReference type="InterPro" id="IPR002347">
    <property type="entry name" value="SDR_fam"/>
</dbReference>
<reference evidence="3" key="1">
    <citation type="submission" date="2024-05" db="EMBL/GenBank/DDBJ databases">
        <title>Herbiconiux sp. A18JL235.</title>
        <authorList>
            <person name="Zhang G."/>
        </authorList>
    </citation>
    <scope>NUCLEOTIDE SEQUENCE</scope>
    <source>
        <strain evidence="3">A18JL235</strain>
    </source>
</reference>
<dbReference type="RefSeq" id="WP_368496844.1">
    <property type="nucleotide sequence ID" value="NZ_CP162511.1"/>
</dbReference>
<organism evidence="3">
    <name type="scientific">Herbiconiux sp. A18JL235</name>
    <dbReference type="NCBI Taxonomy" id="3152363"/>
    <lineage>
        <taxon>Bacteria</taxon>
        <taxon>Bacillati</taxon>
        <taxon>Actinomycetota</taxon>
        <taxon>Actinomycetes</taxon>
        <taxon>Micrococcales</taxon>
        <taxon>Microbacteriaceae</taxon>
        <taxon>Herbiconiux</taxon>
    </lineage>
</organism>
<proteinExistence type="inferred from homology"/>
<dbReference type="InterPro" id="IPR036291">
    <property type="entry name" value="NAD(P)-bd_dom_sf"/>
</dbReference>
<dbReference type="EC" id="1.1.1.-" evidence="3"/>
<protein>
    <submittedName>
        <fullName evidence="3">SDR family NAD(P)-dependent oxidoreductase</fullName>
        <ecNumber evidence="3">1.1.1.-</ecNumber>
    </submittedName>
</protein>
<evidence type="ECO:0000256" key="1">
    <source>
        <dbReference type="ARBA" id="ARBA00006484"/>
    </source>
</evidence>
<dbReference type="PRINTS" id="PR00081">
    <property type="entry name" value="GDHRDH"/>
</dbReference>
<dbReference type="SUPFAM" id="SSF51735">
    <property type="entry name" value="NAD(P)-binding Rossmann-fold domains"/>
    <property type="match status" value="1"/>
</dbReference>
<gene>
    <name evidence="3" type="ORF">ABFY20_14045</name>
</gene>
<accession>A0AB39BDC8</accession>
<evidence type="ECO:0000313" key="3">
    <source>
        <dbReference type="EMBL" id="XDI04444.1"/>
    </source>
</evidence>
<keyword evidence="2 3" id="KW-0560">Oxidoreductase</keyword>
<comment type="similarity">
    <text evidence="1">Belongs to the short-chain dehydrogenases/reductases (SDR) family.</text>
</comment>
<dbReference type="Pfam" id="PF13561">
    <property type="entry name" value="adh_short_C2"/>
    <property type="match status" value="1"/>
</dbReference>
<dbReference type="PANTHER" id="PTHR42760">
    <property type="entry name" value="SHORT-CHAIN DEHYDROGENASES/REDUCTASES FAMILY MEMBER"/>
    <property type="match status" value="1"/>
</dbReference>
<evidence type="ECO:0000256" key="2">
    <source>
        <dbReference type="ARBA" id="ARBA00023002"/>
    </source>
</evidence>